<evidence type="ECO:0008006" key="3">
    <source>
        <dbReference type="Google" id="ProtNLM"/>
    </source>
</evidence>
<accession>A0A7Z7GE92</accession>
<dbReference type="InterPro" id="IPR036249">
    <property type="entry name" value="Thioredoxin-like_sf"/>
</dbReference>
<dbReference type="SUPFAM" id="SSF52833">
    <property type="entry name" value="Thioredoxin-like"/>
    <property type="match status" value="1"/>
</dbReference>
<dbReference type="EMBL" id="FOQZ01000002">
    <property type="protein sequence ID" value="SFI46419.1"/>
    <property type="molecule type" value="Genomic_DNA"/>
</dbReference>
<sequence>MNDRPPVIPTSRPQILLVSSAACGHCADAELVLEKARAEGLVDLEVVDAESARGSTLVARHRPAMFPLILLEGEFFSAGRLPRGLLSRVLGVARARI</sequence>
<evidence type="ECO:0000313" key="1">
    <source>
        <dbReference type="EMBL" id="SFI46419.1"/>
    </source>
</evidence>
<gene>
    <name evidence="1" type="ORF">SAMN04487751_1713</name>
</gene>
<evidence type="ECO:0000313" key="2">
    <source>
        <dbReference type="Proteomes" id="UP000198702"/>
    </source>
</evidence>
<organism evidence="1 2">
    <name type="scientific">Microbacterium saccharophilum</name>
    <dbReference type="NCBI Taxonomy" id="1213358"/>
    <lineage>
        <taxon>Bacteria</taxon>
        <taxon>Bacillati</taxon>
        <taxon>Actinomycetota</taxon>
        <taxon>Actinomycetes</taxon>
        <taxon>Micrococcales</taxon>
        <taxon>Microbacteriaceae</taxon>
        <taxon>Microbacterium</taxon>
    </lineage>
</organism>
<reference evidence="1 2" key="1">
    <citation type="submission" date="2016-10" db="EMBL/GenBank/DDBJ databases">
        <authorList>
            <person name="Varghese N."/>
            <person name="Submissions S."/>
        </authorList>
    </citation>
    <scope>NUCLEOTIDE SEQUENCE [LARGE SCALE GENOMIC DNA]</scope>
    <source>
        <strain evidence="1 2">UNC380MFSha3.1</strain>
    </source>
</reference>
<comment type="caution">
    <text evidence="1">The sequence shown here is derived from an EMBL/GenBank/DDBJ whole genome shotgun (WGS) entry which is preliminary data.</text>
</comment>
<name>A0A7Z7GE92_9MICO</name>
<protein>
    <recommendedName>
        <fullName evidence="3">Glutaredoxin</fullName>
    </recommendedName>
</protein>
<dbReference type="PROSITE" id="PS51257">
    <property type="entry name" value="PROKAR_LIPOPROTEIN"/>
    <property type="match status" value="1"/>
</dbReference>
<proteinExistence type="predicted"/>
<dbReference type="Proteomes" id="UP000198702">
    <property type="component" value="Unassembled WGS sequence"/>
</dbReference>
<dbReference type="AlphaFoldDB" id="A0A7Z7GE92"/>